<protein>
    <recommendedName>
        <fullName evidence="3">Integral membrane protein</fullName>
    </recommendedName>
</protein>
<sequence>MRDMGFRDGMRGGNGKLIAWSVAFVVSQANIARLLGSVGPKLLKTQTARSAHAYRTVLDGMDPAETERYRSHFYPDFVHPIVYAAALRAGARRLDELAPLSPTARRVLLAAPVVAAAGDYIENVAGLYLLDHRYRITDRTIRATTAVSTTKWVLALGSLAYLTRGFARVWRGR</sequence>
<organism evidence="1">
    <name type="scientific">Rhodococcus hoagii (strain 103S)</name>
    <name type="common">Rhodococcus equi</name>
    <dbReference type="NCBI Taxonomy" id="685727"/>
    <lineage>
        <taxon>Bacteria</taxon>
        <taxon>Bacillati</taxon>
        <taxon>Actinomycetota</taxon>
        <taxon>Actinomycetes</taxon>
        <taxon>Mycobacteriales</taxon>
        <taxon>Nocardiaceae</taxon>
        <taxon>Prescottella</taxon>
    </lineage>
</organism>
<dbReference type="RefSeq" id="WP_013416836.1">
    <property type="nucleotide sequence ID" value="NC_014659.1"/>
</dbReference>
<name>A0A3S5YAB6_RHOH1</name>
<dbReference type="AlphaFoldDB" id="A0A3S5YAB6"/>
<dbReference type="EMBL" id="FN563149">
    <property type="protein sequence ID" value="CBH49469.1"/>
    <property type="molecule type" value="Genomic_DNA"/>
</dbReference>
<dbReference type="Proteomes" id="UP001154400">
    <property type="component" value="Chromosome"/>
</dbReference>
<reference evidence="1" key="1">
    <citation type="journal article" date="2010" name="PLoS Genet.">
        <title>The genome of a pathogenic rhodococcus: cooptive virulence underpinned by key gene acquisitions.</title>
        <authorList>
            <person name="Letek M."/>
            <person name="Gonzalez P."/>
            <person name="Macarthur I."/>
            <person name="Rodriguez H."/>
            <person name="Freeman T.C."/>
            <person name="Valero-Rello A."/>
            <person name="Blanco M."/>
            <person name="Buckley T."/>
            <person name="Cherevach I."/>
            <person name="Fahey R."/>
            <person name="Hapeshi A."/>
            <person name="Holdstock J."/>
            <person name="Leadon D."/>
            <person name="Navas J."/>
            <person name="Ocampo A."/>
            <person name="Quail M.A."/>
            <person name="Sanders M."/>
            <person name="Scortti M.M."/>
            <person name="Prescott J.F."/>
            <person name="Fogarty U."/>
            <person name="Meijer W.G."/>
            <person name="Parkhill J."/>
            <person name="Bentley S.D."/>
            <person name="Vazquez-Boland J.A."/>
        </authorList>
    </citation>
    <scope>NUCLEOTIDE SEQUENCE [LARGE SCALE GENOMIC DNA]</scope>
    <source>
        <strain evidence="1 2">103S</strain>
    </source>
</reference>
<dbReference type="KEGG" id="req:REQ_34780"/>
<evidence type="ECO:0008006" key="3">
    <source>
        <dbReference type="Google" id="ProtNLM"/>
    </source>
</evidence>
<accession>A0A3S5YAB6</accession>
<evidence type="ECO:0000313" key="2">
    <source>
        <dbReference type="Proteomes" id="UP000006892"/>
    </source>
</evidence>
<proteinExistence type="predicted"/>
<gene>
    <name evidence="1" type="ordered locus">REQ_34780</name>
</gene>
<evidence type="ECO:0000313" key="1">
    <source>
        <dbReference type="EMBL" id="CBH49469.1"/>
    </source>
</evidence>